<comment type="similarity">
    <text evidence="2">Belongs to the bombesin/neuromedin-B/ranatensin family.</text>
</comment>
<sequence length="146" mass="16329">MRTVRSCALLSLLSLLPLVAALLVALGDEAQTAPLHPRTNHWAVGHLMGKKSIEAQLETRDTAHHLSSLEGDRLLERMLLLSPGLRALFSPVQMPRREASEGQSVMQSVPRKRMQWEEQQEDDRELGEQVTDLLIQALRMQESGSS</sequence>
<dbReference type="GO" id="GO:0007218">
    <property type="term" value="P:neuropeptide signaling pathway"/>
    <property type="evidence" value="ECO:0007669"/>
    <property type="project" value="InterPro"/>
</dbReference>
<organism evidence="7 8">
    <name type="scientific">Denticeps clupeoides</name>
    <name type="common">denticle herring</name>
    <dbReference type="NCBI Taxonomy" id="299321"/>
    <lineage>
        <taxon>Eukaryota</taxon>
        <taxon>Metazoa</taxon>
        <taxon>Chordata</taxon>
        <taxon>Craniata</taxon>
        <taxon>Vertebrata</taxon>
        <taxon>Euteleostomi</taxon>
        <taxon>Actinopterygii</taxon>
        <taxon>Neopterygii</taxon>
        <taxon>Teleostei</taxon>
        <taxon>Clupei</taxon>
        <taxon>Clupeiformes</taxon>
        <taxon>Denticipitoidei</taxon>
        <taxon>Denticipitidae</taxon>
        <taxon>Denticeps</taxon>
    </lineage>
</organism>
<evidence type="ECO:0000256" key="3">
    <source>
        <dbReference type="ARBA" id="ARBA00022525"/>
    </source>
</evidence>
<evidence type="ECO:0000256" key="6">
    <source>
        <dbReference type="SAM" id="SignalP"/>
    </source>
</evidence>
<reference evidence="7" key="3">
    <citation type="submission" date="2025-09" db="UniProtKB">
        <authorList>
            <consortium name="Ensembl"/>
        </authorList>
    </citation>
    <scope>IDENTIFICATION</scope>
</reference>
<dbReference type="PROSITE" id="PS00257">
    <property type="entry name" value="BOMBESIN"/>
    <property type="match status" value="1"/>
</dbReference>
<evidence type="ECO:0000256" key="4">
    <source>
        <dbReference type="ARBA" id="ARBA00022815"/>
    </source>
</evidence>
<gene>
    <name evidence="7" type="primary">grp</name>
</gene>
<dbReference type="PANTHER" id="PTHR16866:SF4">
    <property type="entry name" value="PROTEIN CBG24674"/>
    <property type="match status" value="1"/>
</dbReference>
<reference evidence="7" key="2">
    <citation type="submission" date="2025-08" db="UniProtKB">
        <authorList>
            <consortium name="Ensembl"/>
        </authorList>
    </citation>
    <scope>IDENTIFICATION</scope>
</reference>
<keyword evidence="6" id="KW-0732">Signal</keyword>
<evidence type="ECO:0000256" key="5">
    <source>
        <dbReference type="SAM" id="MobiDB-lite"/>
    </source>
</evidence>
<evidence type="ECO:0000313" key="8">
    <source>
        <dbReference type="Proteomes" id="UP000694580"/>
    </source>
</evidence>
<dbReference type="Pfam" id="PF02044">
    <property type="entry name" value="Bombesin"/>
    <property type="match status" value="1"/>
</dbReference>
<dbReference type="RefSeq" id="XP_028829192.1">
    <property type="nucleotide sequence ID" value="XM_028973359.1"/>
</dbReference>
<name>A0AAY4C6C8_9TELE</name>
<keyword evidence="8" id="KW-1185">Reference proteome</keyword>
<comment type="subcellular location">
    <subcellularLocation>
        <location evidence="1">Secreted</location>
    </subcellularLocation>
</comment>
<accession>A0AAY4C6C8</accession>
<dbReference type="GeneID" id="114786334"/>
<keyword evidence="4" id="KW-0027">Amidation</keyword>
<dbReference type="RefSeq" id="XP_028829193.1">
    <property type="nucleotide sequence ID" value="XM_028973360.1"/>
</dbReference>
<dbReference type="GO" id="GO:0005576">
    <property type="term" value="C:extracellular region"/>
    <property type="evidence" value="ECO:0007669"/>
    <property type="project" value="UniProtKB-SubCell"/>
</dbReference>
<dbReference type="AlphaFoldDB" id="A0AAY4C6C8"/>
<dbReference type="GeneTree" id="ENSGT00940000174898"/>
<proteinExistence type="inferred from homology"/>
<feature type="signal peptide" evidence="6">
    <location>
        <begin position="1"/>
        <end position="21"/>
    </location>
</feature>
<feature type="region of interest" description="Disordered" evidence="5">
    <location>
        <begin position="96"/>
        <end position="127"/>
    </location>
</feature>
<evidence type="ECO:0000313" key="7">
    <source>
        <dbReference type="Ensembl" id="ENSDCDP00010028745.1"/>
    </source>
</evidence>
<dbReference type="CTD" id="2922"/>
<reference evidence="7 8" key="1">
    <citation type="submission" date="2020-06" db="EMBL/GenBank/DDBJ databases">
        <authorList>
            <consortium name="Wellcome Sanger Institute Data Sharing"/>
        </authorList>
    </citation>
    <scope>NUCLEOTIDE SEQUENCE [LARGE SCALE GENOMIC DNA]</scope>
</reference>
<evidence type="ECO:0000256" key="2">
    <source>
        <dbReference type="ARBA" id="ARBA00010012"/>
    </source>
</evidence>
<dbReference type="PANTHER" id="PTHR16866">
    <property type="entry name" value="GASTRIN-RELEASING PEPTIDE"/>
    <property type="match status" value="1"/>
</dbReference>
<evidence type="ECO:0008006" key="9">
    <source>
        <dbReference type="Google" id="ProtNLM"/>
    </source>
</evidence>
<dbReference type="GO" id="GO:0005184">
    <property type="term" value="F:neuropeptide hormone activity"/>
    <property type="evidence" value="ECO:0007669"/>
    <property type="project" value="TreeGrafter"/>
</dbReference>
<evidence type="ECO:0000256" key="1">
    <source>
        <dbReference type="ARBA" id="ARBA00004613"/>
    </source>
</evidence>
<protein>
    <recommendedName>
        <fullName evidence="9">Gastrin-releasing peptide</fullName>
    </recommendedName>
</protein>
<keyword evidence="3" id="KW-0964">Secreted</keyword>
<dbReference type="Ensembl" id="ENSDCDT00010035520.1">
    <property type="protein sequence ID" value="ENSDCDP00010028745.1"/>
    <property type="gene ID" value="ENSDCDG00010018153.1"/>
</dbReference>
<feature type="chain" id="PRO_5044193673" description="Gastrin-releasing peptide" evidence="6">
    <location>
        <begin position="22"/>
        <end position="146"/>
    </location>
</feature>
<dbReference type="Proteomes" id="UP000694580">
    <property type="component" value="Chromosome 3"/>
</dbReference>
<dbReference type="InterPro" id="IPR000874">
    <property type="entry name" value="Bombesin"/>
</dbReference>